<keyword evidence="3" id="KW-1185">Reference proteome</keyword>
<dbReference type="EMBL" id="SNYW01000008">
    <property type="protein sequence ID" value="TDQ82334.1"/>
    <property type="molecule type" value="Genomic_DNA"/>
</dbReference>
<dbReference type="InterPro" id="IPR007332">
    <property type="entry name" value="DUF411"/>
</dbReference>
<proteinExistence type="predicted"/>
<name>A0A4R6WTC1_9PROT</name>
<keyword evidence="1" id="KW-0732">Signal</keyword>
<comment type="caution">
    <text evidence="2">The sequence shown here is derived from an EMBL/GenBank/DDBJ whole genome shotgun (WGS) entry which is preliminary data.</text>
</comment>
<feature type="signal peptide" evidence="1">
    <location>
        <begin position="1"/>
        <end position="27"/>
    </location>
</feature>
<dbReference type="Pfam" id="PF04214">
    <property type="entry name" value="DUF411"/>
    <property type="match status" value="1"/>
</dbReference>
<dbReference type="AlphaFoldDB" id="A0A4R6WTC1"/>
<evidence type="ECO:0000256" key="1">
    <source>
        <dbReference type="SAM" id="SignalP"/>
    </source>
</evidence>
<evidence type="ECO:0008006" key="4">
    <source>
        <dbReference type="Google" id="ProtNLM"/>
    </source>
</evidence>
<gene>
    <name evidence="2" type="ORF">A8950_2156</name>
</gene>
<dbReference type="OrthoDB" id="14727at2"/>
<dbReference type="Proteomes" id="UP000295783">
    <property type="component" value="Unassembled WGS sequence"/>
</dbReference>
<feature type="chain" id="PRO_5020384206" description="Metal-binding protein" evidence="1">
    <location>
        <begin position="28"/>
        <end position="148"/>
    </location>
</feature>
<sequence>MNRRAALASLIGLGFVLVSFRSPKASAPQMHLVKDPNCGCCTDHAAYLQAHGFAVTIEESTDLDQIRRQRGIPDHLAGCHSIFVEGYVIEGHVPAAAIRKLLAERPAIKGIALPGMPPGSPGMSGTREGPLLVLVIDDGIMPRTFWSD</sequence>
<dbReference type="RefSeq" id="WP_133613623.1">
    <property type="nucleotide sequence ID" value="NZ_SNYW01000008.1"/>
</dbReference>
<accession>A0A4R6WTC1</accession>
<evidence type="ECO:0000313" key="2">
    <source>
        <dbReference type="EMBL" id="TDQ82334.1"/>
    </source>
</evidence>
<protein>
    <recommendedName>
        <fullName evidence="4">Metal-binding protein</fullName>
    </recommendedName>
</protein>
<organism evidence="2 3">
    <name type="scientific">Dongia mobilis</name>
    <dbReference type="NCBI Taxonomy" id="578943"/>
    <lineage>
        <taxon>Bacteria</taxon>
        <taxon>Pseudomonadati</taxon>
        <taxon>Pseudomonadota</taxon>
        <taxon>Alphaproteobacteria</taxon>
        <taxon>Rhodospirillales</taxon>
        <taxon>Dongiaceae</taxon>
        <taxon>Dongia</taxon>
    </lineage>
</organism>
<reference evidence="2 3" key="1">
    <citation type="submission" date="2019-03" db="EMBL/GenBank/DDBJ databases">
        <title>Genomic Encyclopedia of Type Strains, Phase III (KMG-III): the genomes of soil and plant-associated and newly described type strains.</title>
        <authorList>
            <person name="Whitman W."/>
        </authorList>
    </citation>
    <scope>NUCLEOTIDE SEQUENCE [LARGE SCALE GENOMIC DNA]</scope>
    <source>
        <strain evidence="2 3">CGMCC 1.7660</strain>
    </source>
</reference>
<evidence type="ECO:0000313" key="3">
    <source>
        <dbReference type="Proteomes" id="UP000295783"/>
    </source>
</evidence>